<organism evidence="2 3">
    <name type="scientific">Planobacterium oryzisoli</name>
    <dbReference type="NCBI Taxonomy" id="2771435"/>
    <lineage>
        <taxon>Bacteria</taxon>
        <taxon>Pseudomonadati</taxon>
        <taxon>Bacteroidota</taxon>
        <taxon>Flavobacteriia</taxon>
        <taxon>Flavobacteriales</taxon>
        <taxon>Weeksellaceae</taxon>
        <taxon>Chryseobacterium group</taxon>
        <taxon>Chryseobacterium</taxon>
    </lineage>
</organism>
<keyword evidence="3" id="KW-1185">Reference proteome</keyword>
<dbReference type="RefSeq" id="WP_194739001.1">
    <property type="nucleotide sequence ID" value="NZ_JADKYY010000004.1"/>
</dbReference>
<dbReference type="PROSITE" id="PS51257">
    <property type="entry name" value="PROKAR_LIPOPROTEIN"/>
    <property type="match status" value="1"/>
</dbReference>
<evidence type="ECO:0000313" key="2">
    <source>
        <dbReference type="EMBL" id="MBF5027077.1"/>
    </source>
</evidence>
<dbReference type="InterPro" id="IPR025366">
    <property type="entry name" value="DUF4270"/>
</dbReference>
<accession>A0A930YVD6</accession>
<dbReference type="Pfam" id="PF14092">
    <property type="entry name" value="DUF4270"/>
    <property type="match status" value="1"/>
</dbReference>
<evidence type="ECO:0000256" key="1">
    <source>
        <dbReference type="SAM" id="SignalP"/>
    </source>
</evidence>
<evidence type="ECO:0000313" key="3">
    <source>
        <dbReference type="Proteomes" id="UP000694480"/>
    </source>
</evidence>
<sequence length="515" mass="56392">MTKNIKSILKTSLLALSGSFFMYSCEAEADDLGAQFFDQTAAQGTRQSYDITAYNISNADTIRTDASRISTANIGAFREGVFGTQKVHHVSQARLSSYNPDFGTNPVVDSVVLELRPLYPADSSKVTTDENYIFPDGNVPAKKVVTTYPINVYGRDEAQITLNVHEVDEFLGAASDPVYSNRQVTTSTLLGSKKISSKVSSIKVTKDSDNTDLFTRDARLRIPLDKTFFQNKIIAKKGQSELSDAASFIRYFKGIRISTVENDGFIMQFSPAETQIVVYYKRDVTANGTTTATPATFAISLGSGNAKFSQIEFDRSGTPSQAVSENLSDNVQSGDPLLYAQGMGGPSLGVRIPASTVAQLRELFKTKQINILSAKVRLFSDPTWSEAFEKPSGFVASPYDPNLRKMNLSEFLKDLSAFTPLNSQFKLVQGYDLTKTSAYYELTITQTLKDVIEKSETIGDIALSVGTYEINASTGNYVGPSATTRAYTPHRILLVGSDGSSRRSQLQIIYSSKKL</sequence>
<gene>
    <name evidence="2" type="ORF">IC612_04610</name>
</gene>
<dbReference type="Proteomes" id="UP000694480">
    <property type="component" value="Unassembled WGS sequence"/>
</dbReference>
<feature type="chain" id="PRO_5037854330" evidence="1">
    <location>
        <begin position="30"/>
        <end position="515"/>
    </location>
</feature>
<feature type="signal peptide" evidence="1">
    <location>
        <begin position="1"/>
        <end position="29"/>
    </location>
</feature>
<dbReference type="EMBL" id="JADKYY010000004">
    <property type="protein sequence ID" value="MBF5027077.1"/>
    <property type="molecule type" value="Genomic_DNA"/>
</dbReference>
<reference evidence="2" key="1">
    <citation type="submission" date="2020-11" db="EMBL/GenBank/DDBJ databases">
        <title>Genome seq and assembly of Planobacterium sp.</title>
        <authorList>
            <person name="Chhetri G."/>
        </authorList>
    </citation>
    <scope>NUCLEOTIDE SEQUENCE</scope>
    <source>
        <strain evidence="2">GCR5</strain>
    </source>
</reference>
<proteinExistence type="predicted"/>
<protein>
    <submittedName>
        <fullName evidence="2">DUF4270 domain-containing protein</fullName>
    </submittedName>
</protein>
<keyword evidence="1" id="KW-0732">Signal</keyword>
<comment type="caution">
    <text evidence="2">The sequence shown here is derived from an EMBL/GenBank/DDBJ whole genome shotgun (WGS) entry which is preliminary data.</text>
</comment>
<name>A0A930YVD6_9FLAO</name>
<dbReference type="AlphaFoldDB" id="A0A930YVD6"/>